<organism evidence="10 11">
    <name type="scientific">Pelagicoccus enzymogenes</name>
    <dbReference type="NCBI Taxonomy" id="2773457"/>
    <lineage>
        <taxon>Bacteria</taxon>
        <taxon>Pseudomonadati</taxon>
        <taxon>Verrucomicrobiota</taxon>
        <taxon>Opitutia</taxon>
        <taxon>Puniceicoccales</taxon>
        <taxon>Pelagicoccaceae</taxon>
        <taxon>Pelagicoccus</taxon>
    </lineage>
</organism>
<dbReference type="Gene3D" id="3.20.20.220">
    <property type="match status" value="1"/>
</dbReference>
<comment type="catalytic activity">
    <reaction evidence="8">
        <text>(6S)-5-methyl-5,6,7,8-tetrahydrofolate + NAD(+) = (6R)-5,10-methylene-5,6,7,8-tetrahydrofolate + NADH + H(+)</text>
        <dbReference type="Rhea" id="RHEA:19821"/>
        <dbReference type="ChEBI" id="CHEBI:15378"/>
        <dbReference type="ChEBI" id="CHEBI:15636"/>
        <dbReference type="ChEBI" id="CHEBI:18608"/>
        <dbReference type="ChEBI" id="CHEBI:57540"/>
        <dbReference type="ChEBI" id="CHEBI:57945"/>
        <dbReference type="EC" id="1.5.1.54"/>
    </reaction>
    <physiologicalReaction direction="right-to-left" evidence="8">
        <dbReference type="Rhea" id="RHEA:19823"/>
    </physiologicalReaction>
</comment>
<name>A0A927F4F1_9BACT</name>
<dbReference type="AlphaFoldDB" id="A0A927F4F1"/>
<comment type="caution">
    <text evidence="10">The sequence shown here is derived from an EMBL/GenBank/DDBJ whole genome shotgun (WGS) entry which is preliminary data.</text>
</comment>
<dbReference type="EMBL" id="JACYFG010000002">
    <property type="protein sequence ID" value="MBD5777880.1"/>
    <property type="molecule type" value="Genomic_DNA"/>
</dbReference>
<comment type="cofactor">
    <cofactor evidence="1 9">
        <name>FAD</name>
        <dbReference type="ChEBI" id="CHEBI:57692"/>
    </cofactor>
</comment>
<dbReference type="GO" id="GO:0106312">
    <property type="term" value="F:methylenetetrahydrofolate reductase (NADH) activity"/>
    <property type="evidence" value="ECO:0007669"/>
    <property type="project" value="UniProtKB-EC"/>
</dbReference>
<evidence type="ECO:0000256" key="7">
    <source>
        <dbReference type="ARBA" id="ARBA00034478"/>
    </source>
</evidence>
<protein>
    <recommendedName>
        <fullName evidence="9">Methylenetetrahydrofolate reductase</fullName>
    </recommendedName>
</protein>
<proteinExistence type="inferred from homology"/>
<dbReference type="InterPro" id="IPR029041">
    <property type="entry name" value="FAD-linked_oxidoreductase-like"/>
</dbReference>
<comment type="pathway">
    <text evidence="7">Amino-acid biosynthesis; L-methionine biosynthesis via de novo pathway.</text>
</comment>
<dbReference type="GO" id="GO:0005829">
    <property type="term" value="C:cytosol"/>
    <property type="evidence" value="ECO:0007669"/>
    <property type="project" value="TreeGrafter"/>
</dbReference>
<evidence type="ECO:0000256" key="8">
    <source>
        <dbReference type="ARBA" id="ARBA00048628"/>
    </source>
</evidence>
<evidence type="ECO:0000256" key="3">
    <source>
        <dbReference type="ARBA" id="ARBA00006743"/>
    </source>
</evidence>
<dbReference type="PANTHER" id="PTHR45754:SF3">
    <property type="entry name" value="METHYLENETETRAHYDROFOLATE REDUCTASE (NADPH)"/>
    <property type="match status" value="1"/>
</dbReference>
<dbReference type="InterPro" id="IPR003171">
    <property type="entry name" value="Mehydrof_redctse-like"/>
</dbReference>
<accession>A0A927F4F1</accession>
<gene>
    <name evidence="10" type="ORF">IEN85_00035</name>
</gene>
<keyword evidence="6 9" id="KW-0560">Oxidoreductase</keyword>
<dbReference type="Pfam" id="PF02219">
    <property type="entry name" value="MTHFR"/>
    <property type="match status" value="1"/>
</dbReference>
<keyword evidence="4 9" id="KW-0285">Flavoprotein</keyword>
<evidence type="ECO:0000256" key="2">
    <source>
        <dbReference type="ARBA" id="ARBA00004777"/>
    </source>
</evidence>
<dbReference type="SUPFAM" id="SSF51730">
    <property type="entry name" value="FAD-linked oxidoreductase"/>
    <property type="match status" value="1"/>
</dbReference>
<evidence type="ECO:0000313" key="11">
    <source>
        <dbReference type="Proteomes" id="UP000622317"/>
    </source>
</evidence>
<evidence type="ECO:0000256" key="4">
    <source>
        <dbReference type="ARBA" id="ARBA00022630"/>
    </source>
</evidence>
<dbReference type="PANTHER" id="PTHR45754">
    <property type="entry name" value="METHYLENETETRAHYDROFOLATE REDUCTASE"/>
    <property type="match status" value="1"/>
</dbReference>
<keyword evidence="5 9" id="KW-0274">FAD</keyword>
<dbReference type="GO" id="GO:0009086">
    <property type="term" value="P:methionine biosynthetic process"/>
    <property type="evidence" value="ECO:0007669"/>
    <property type="project" value="TreeGrafter"/>
</dbReference>
<dbReference type="GO" id="GO:0071949">
    <property type="term" value="F:FAD binding"/>
    <property type="evidence" value="ECO:0007669"/>
    <property type="project" value="TreeGrafter"/>
</dbReference>
<comment type="pathway">
    <text evidence="2 9">One-carbon metabolism; tetrahydrofolate interconversion.</text>
</comment>
<evidence type="ECO:0000256" key="6">
    <source>
        <dbReference type="ARBA" id="ARBA00023002"/>
    </source>
</evidence>
<evidence type="ECO:0000256" key="9">
    <source>
        <dbReference type="RuleBase" id="RU003862"/>
    </source>
</evidence>
<keyword evidence="11" id="KW-1185">Reference proteome</keyword>
<comment type="similarity">
    <text evidence="3 9">Belongs to the methylenetetrahydrofolate reductase family.</text>
</comment>
<evidence type="ECO:0000256" key="1">
    <source>
        <dbReference type="ARBA" id="ARBA00001974"/>
    </source>
</evidence>
<dbReference type="Proteomes" id="UP000622317">
    <property type="component" value="Unassembled WGS sequence"/>
</dbReference>
<dbReference type="RefSeq" id="WP_191615012.1">
    <property type="nucleotide sequence ID" value="NZ_JACYFG010000002.1"/>
</dbReference>
<sequence length="269" mass="29384">MQHHNNFSQPEWTLEIVPSHADRVTIFKDIVREIFVTMIPGSSTLDSIEALEIVKDAGFTPVPHIAARNFESEAELKCFLAKTKELGIRKVLLLAGGQARAEGPFSEALDIIKHPSFATSGIQTACIAGHPEGNPEDPNCWKNLEKKVQRLRVMGIDTEIVTQWSFSPESVSNFLAALKARGIEAPVRVGVAGPASLKTLIKYAKVCGVNAATTVMKKQGFNMARLLVSNNPNKFVSKVHGSHLFHLYPFGGLQKCATWLENEVAGVNA</sequence>
<evidence type="ECO:0000313" key="10">
    <source>
        <dbReference type="EMBL" id="MBD5777880.1"/>
    </source>
</evidence>
<reference evidence="10" key="1">
    <citation type="submission" date="2020-09" db="EMBL/GenBank/DDBJ databases">
        <title>Pelagicoccus enzymogenes sp. nov. with an EPS production, isolated from marine sediment.</title>
        <authorList>
            <person name="Feng X."/>
        </authorList>
    </citation>
    <scope>NUCLEOTIDE SEQUENCE</scope>
    <source>
        <strain evidence="10">NFK12</strain>
    </source>
</reference>
<dbReference type="GO" id="GO:0035999">
    <property type="term" value="P:tetrahydrofolate interconversion"/>
    <property type="evidence" value="ECO:0007669"/>
    <property type="project" value="TreeGrafter"/>
</dbReference>
<evidence type="ECO:0000256" key="5">
    <source>
        <dbReference type="ARBA" id="ARBA00022827"/>
    </source>
</evidence>